<dbReference type="AlphaFoldDB" id="A0A1Q3FTW0"/>
<evidence type="ECO:0000313" key="2">
    <source>
        <dbReference type="EMBL" id="JAV30978.1"/>
    </source>
</evidence>
<feature type="signal peptide" evidence="1">
    <location>
        <begin position="1"/>
        <end position="23"/>
    </location>
</feature>
<organism evidence="2">
    <name type="scientific">Culex tarsalis</name>
    <name type="common">Encephalitis mosquito</name>
    <dbReference type="NCBI Taxonomy" id="7177"/>
    <lineage>
        <taxon>Eukaryota</taxon>
        <taxon>Metazoa</taxon>
        <taxon>Ecdysozoa</taxon>
        <taxon>Arthropoda</taxon>
        <taxon>Hexapoda</taxon>
        <taxon>Insecta</taxon>
        <taxon>Pterygota</taxon>
        <taxon>Neoptera</taxon>
        <taxon>Endopterygota</taxon>
        <taxon>Diptera</taxon>
        <taxon>Nematocera</taxon>
        <taxon>Culicoidea</taxon>
        <taxon>Culicidae</taxon>
        <taxon>Culicinae</taxon>
        <taxon>Culicini</taxon>
        <taxon>Culex</taxon>
        <taxon>Culex</taxon>
    </lineage>
</organism>
<dbReference type="InterPro" id="IPR035992">
    <property type="entry name" value="Ricin_B-like_lectins"/>
</dbReference>
<sequence length="165" mass="19111">MPTMKGHLLFLLVLVLGVAQVKSEAVPVGCVEIRNRQIDKFMINSNTHDSDRRHITYDKTAQQWVITKEGDNYKITHGSLKEDLYESSQYYNGNYVFTWIPKTRITDGGATWIIWSSGTRGFFYIKNVKFQHCLYARGAGNWIGAYAGCNGWEYEWQIHKFNCKN</sequence>
<dbReference type="EMBL" id="GFDL01004067">
    <property type="protein sequence ID" value="JAV30978.1"/>
    <property type="molecule type" value="Transcribed_RNA"/>
</dbReference>
<dbReference type="SUPFAM" id="SSF50370">
    <property type="entry name" value="Ricin B-like lectins"/>
    <property type="match status" value="1"/>
</dbReference>
<accession>A0A1Q3FTW0</accession>
<protein>
    <submittedName>
        <fullName evidence="2">Putative wrp salivary protein</fullName>
    </submittedName>
</protein>
<keyword evidence="1" id="KW-0732">Signal</keyword>
<reference evidence="2" key="1">
    <citation type="submission" date="2017-01" db="EMBL/GenBank/DDBJ databases">
        <title>A deep insight into the sialotranscriptome of adult male and female Cluex tarsalis mosquitoes.</title>
        <authorList>
            <person name="Ribeiro J.M."/>
            <person name="Moreira F."/>
            <person name="Bernard K.A."/>
            <person name="Calvo E."/>
        </authorList>
    </citation>
    <scope>NUCLEOTIDE SEQUENCE</scope>
    <source>
        <strain evidence="2">Kern County</strain>
        <tissue evidence="2">Salivary glands</tissue>
    </source>
</reference>
<feature type="chain" id="PRO_5012320668" evidence="1">
    <location>
        <begin position="24"/>
        <end position="165"/>
    </location>
</feature>
<name>A0A1Q3FTW0_CULTA</name>
<proteinExistence type="predicted"/>
<evidence type="ECO:0000256" key="1">
    <source>
        <dbReference type="SAM" id="SignalP"/>
    </source>
</evidence>